<dbReference type="GO" id="GO:0050661">
    <property type="term" value="F:NADP binding"/>
    <property type="evidence" value="ECO:0007669"/>
    <property type="project" value="InterPro"/>
</dbReference>
<organism evidence="7 8">
    <name type="scientific">Collybiopsis confluens</name>
    <dbReference type="NCBI Taxonomy" id="2823264"/>
    <lineage>
        <taxon>Eukaryota</taxon>
        <taxon>Fungi</taxon>
        <taxon>Dikarya</taxon>
        <taxon>Basidiomycota</taxon>
        <taxon>Agaricomycotina</taxon>
        <taxon>Agaricomycetes</taxon>
        <taxon>Agaricomycetidae</taxon>
        <taxon>Agaricales</taxon>
        <taxon>Marasmiineae</taxon>
        <taxon>Omphalotaceae</taxon>
        <taxon>Collybiopsis</taxon>
    </lineage>
</organism>
<comment type="caution">
    <text evidence="7">The sequence shown here is derived from an EMBL/GenBank/DDBJ whole genome shotgun (WGS) entry which is preliminary data.</text>
</comment>
<gene>
    <name evidence="7" type="ORF">D9757_014034</name>
</gene>
<accession>A0A8H5CNU1</accession>
<evidence type="ECO:0000256" key="2">
    <source>
        <dbReference type="ARBA" id="ARBA00022630"/>
    </source>
</evidence>
<reference evidence="7 8" key="1">
    <citation type="journal article" date="2020" name="ISME J.">
        <title>Uncovering the hidden diversity of litter-decomposition mechanisms in mushroom-forming fungi.</title>
        <authorList>
            <person name="Floudas D."/>
            <person name="Bentzer J."/>
            <person name="Ahren D."/>
            <person name="Johansson T."/>
            <person name="Persson P."/>
            <person name="Tunlid A."/>
        </authorList>
    </citation>
    <scope>NUCLEOTIDE SEQUENCE [LARGE SCALE GENOMIC DNA]</scope>
    <source>
        <strain evidence="7 8">CBS 406.79</strain>
    </source>
</reference>
<dbReference type="Proteomes" id="UP000518752">
    <property type="component" value="Unassembled WGS sequence"/>
</dbReference>
<dbReference type="EMBL" id="JAACJN010000410">
    <property type="protein sequence ID" value="KAF5344311.1"/>
    <property type="molecule type" value="Genomic_DNA"/>
</dbReference>
<keyword evidence="4" id="KW-0521">NADP</keyword>
<dbReference type="InterPro" id="IPR050346">
    <property type="entry name" value="FMO-like"/>
</dbReference>
<sequence length="423" mass="47539">MSEASGKYMDEYEEKNSSHRPRWPSPAYPGLVGNILPEFLSFSGCPFSEPPSTPQQPFPTLKETYDYLRDFAEPFIEKGSIRLNTEVVRIDELADAKGWDVAIRDWTLDEGKTHSEIWDAVVICTGLKKGLAQHAKWYRGPETHAGKRALVVGNGNSANDIAAHLAPVAQNPIYRSIRRSAFKHFVHLPDPRIQDVAPIKRFSVQDNDKARVELHDGTLLQDIDVVFICSGYIPNPTFLHVRAPNDISSDSSGLSPFMSQIDPESPQSRRIPSLHRHILYAHNPTLAFMGSVMCFTPFTIADVSSTWLGLAWSNEVAYPASAKDRLQFEKDLIEDIERRRADEAQETDYAAGLKRDIVAARPEMKDVLPDWNATTKAVRESMYTVKYRSLLWLKKQREQGALDEAVDGEDAGYRTQNVAAVPV</sequence>
<dbReference type="InterPro" id="IPR000960">
    <property type="entry name" value="Flavin_mOase"/>
</dbReference>
<keyword evidence="2" id="KW-0285">Flavoprotein</keyword>
<evidence type="ECO:0000256" key="5">
    <source>
        <dbReference type="ARBA" id="ARBA00023002"/>
    </source>
</evidence>
<protein>
    <recommendedName>
        <fullName evidence="9">Flavin-containing monooxygenase</fullName>
    </recommendedName>
</protein>
<feature type="region of interest" description="Disordered" evidence="6">
    <location>
        <begin position="1"/>
        <end position="25"/>
    </location>
</feature>
<evidence type="ECO:0000256" key="3">
    <source>
        <dbReference type="ARBA" id="ARBA00022827"/>
    </source>
</evidence>
<keyword evidence="8" id="KW-1185">Reference proteome</keyword>
<dbReference type="PANTHER" id="PTHR23023">
    <property type="entry name" value="DIMETHYLANILINE MONOOXYGENASE"/>
    <property type="match status" value="1"/>
</dbReference>
<evidence type="ECO:0000256" key="6">
    <source>
        <dbReference type="SAM" id="MobiDB-lite"/>
    </source>
</evidence>
<feature type="compositionally biased region" description="Basic and acidic residues" evidence="6">
    <location>
        <begin position="8"/>
        <end position="17"/>
    </location>
</feature>
<dbReference type="SUPFAM" id="SSF51905">
    <property type="entry name" value="FAD/NAD(P)-binding domain"/>
    <property type="match status" value="1"/>
</dbReference>
<evidence type="ECO:0000313" key="7">
    <source>
        <dbReference type="EMBL" id="KAF5344311.1"/>
    </source>
</evidence>
<dbReference type="InterPro" id="IPR036188">
    <property type="entry name" value="FAD/NAD-bd_sf"/>
</dbReference>
<proteinExistence type="inferred from homology"/>
<name>A0A8H5CNU1_9AGAR</name>
<dbReference type="InterPro" id="IPR020946">
    <property type="entry name" value="Flavin_mOase-like"/>
</dbReference>
<evidence type="ECO:0008006" key="9">
    <source>
        <dbReference type="Google" id="ProtNLM"/>
    </source>
</evidence>
<comment type="similarity">
    <text evidence="1">Belongs to the FMO family.</text>
</comment>
<dbReference type="OrthoDB" id="66881at2759"/>
<evidence type="ECO:0000256" key="4">
    <source>
        <dbReference type="ARBA" id="ARBA00022857"/>
    </source>
</evidence>
<dbReference type="GO" id="GO:0050660">
    <property type="term" value="F:flavin adenine dinucleotide binding"/>
    <property type="evidence" value="ECO:0007669"/>
    <property type="project" value="InterPro"/>
</dbReference>
<dbReference type="Gene3D" id="3.50.50.60">
    <property type="entry name" value="FAD/NAD(P)-binding domain"/>
    <property type="match status" value="2"/>
</dbReference>
<dbReference type="GO" id="GO:0004499">
    <property type="term" value="F:N,N-dimethylaniline monooxygenase activity"/>
    <property type="evidence" value="ECO:0007669"/>
    <property type="project" value="InterPro"/>
</dbReference>
<keyword evidence="3" id="KW-0274">FAD</keyword>
<dbReference type="Pfam" id="PF00743">
    <property type="entry name" value="FMO-like"/>
    <property type="match status" value="1"/>
</dbReference>
<evidence type="ECO:0000256" key="1">
    <source>
        <dbReference type="ARBA" id="ARBA00009183"/>
    </source>
</evidence>
<dbReference type="AlphaFoldDB" id="A0A8H5CNU1"/>
<dbReference type="PRINTS" id="PR00370">
    <property type="entry name" value="FMOXYGENASE"/>
</dbReference>
<keyword evidence="5" id="KW-0560">Oxidoreductase</keyword>
<evidence type="ECO:0000313" key="8">
    <source>
        <dbReference type="Proteomes" id="UP000518752"/>
    </source>
</evidence>